<sequence>LISEIEMCPAFPIARSDLLKCDCKRKPAFPSRNGYEENGIEGLSRQSALNERYFEGDKSRSRSLDDLLAADEPDDGHETMSSFGLSKTSRLNDRYHGHNFSTDNLSEIDSRLGSFLNGDKDLMRFQRKKLL</sequence>
<feature type="non-terminal residue" evidence="2">
    <location>
        <position position="131"/>
    </location>
</feature>
<accession>A0A1B6GD52</accession>
<name>A0A1B6GD52_9HEMI</name>
<feature type="region of interest" description="Disordered" evidence="1">
    <location>
        <begin position="56"/>
        <end position="83"/>
    </location>
</feature>
<organism evidence="2">
    <name type="scientific">Cuerna arida</name>
    <dbReference type="NCBI Taxonomy" id="1464854"/>
    <lineage>
        <taxon>Eukaryota</taxon>
        <taxon>Metazoa</taxon>
        <taxon>Ecdysozoa</taxon>
        <taxon>Arthropoda</taxon>
        <taxon>Hexapoda</taxon>
        <taxon>Insecta</taxon>
        <taxon>Pterygota</taxon>
        <taxon>Neoptera</taxon>
        <taxon>Paraneoptera</taxon>
        <taxon>Hemiptera</taxon>
        <taxon>Auchenorrhyncha</taxon>
        <taxon>Membracoidea</taxon>
        <taxon>Cicadellidae</taxon>
        <taxon>Cicadellinae</taxon>
        <taxon>Proconiini</taxon>
        <taxon>Cuerna</taxon>
    </lineage>
</organism>
<proteinExistence type="predicted"/>
<feature type="non-terminal residue" evidence="2">
    <location>
        <position position="1"/>
    </location>
</feature>
<evidence type="ECO:0000313" key="2">
    <source>
        <dbReference type="EMBL" id="JAS60365.1"/>
    </source>
</evidence>
<feature type="compositionally biased region" description="Basic and acidic residues" evidence="1">
    <location>
        <begin position="56"/>
        <end position="65"/>
    </location>
</feature>
<gene>
    <name evidence="2" type="ORF">g.2972</name>
</gene>
<reference evidence="2" key="1">
    <citation type="submission" date="2015-11" db="EMBL/GenBank/DDBJ databases">
        <title>De novo transcriptome assembly of four potential Pierce s Disease insect vectors from Arizona vineyards.</title>
        <authorList>
            <person name="Tassone E.E."/>
        </authorList>
    </citation>
    <scope>NUCLEOTIDE SEQUENCE</scope>
</reference>
<dbReference type="EMBL" id="GECZ01009404">
    <property type="protein sequence ID" value="JAS60365.1"/>
    <property type="molecule type" value="Transcribed_RNA"/>
</dbReference>
<protein>
    <submittedName>
        <fullName evidence="2">Uncharacterized protein</fullName>
    </submittedName>
</protein>
<evidence type="ECO:0000256" key="1">
    <source>
        <dbReference type="SAM" id="MobiDB-lite"/>
    </source>
</evidence>
<dbReference type="AlphaFoldDB" id="A0A1B6GD52"/>